<dbReference type="SUPFAM" id="SSF55874">
    <property type="entry name" value="ATPase domain of HSP90 chaperone/DNA topoisomerase II/histidine kinase"/>
    <property type="match status" value="1"/>
</dbReference>
<feature type="modified residue" description="4-aspartylphosphate" evidence="5">
    <location>
        <position position="527"/>
    </location>
</feature>
<reference evidence="9 10" key="1">
    <citation type="submission" date="2019-12" db="EMBL/GenBank/DDBJ databases">
        <title>Mucilaginibacter sp. HMF7410 genome sequencing and assembly.</title>
        <authorList>
            <person name="Kang H."/>
            <person name="Cha I."/>
            <person name="Kim H."/>
            <person name="Joh K."/>
        </authorList>
    </citation>
    <scope>NUCLEOTIDE SEQUENCE [LARGE SCALE GENOMIC DNA]</scope>
    <source>
        <strain evidence="9 10">HMF7410</strain>
    </source>
</reference>
<proteinExistence type="predicted"/>
<evidence type="ECO:0000256" key="4">
    <source>
        <dbReference type="ARBA" id="ARBA00023012"/>
    </source>
</evidence>
<feature type="domain" description="Response regulatory" evidence="8">
    <location>
        <begin position="478"/>
        <end position="593"/>
    </location>
</feature>
<dbReference type="Proteomes" id="UP000462014">
    <property type="component" value="Unassembled WGS sequence"/>
</dbReference>
<organism evidence="9 10">
    <name type="scientific">Mucilaginibacter arboris</name>
    <dbReference type="NCBI Taxonomy" id="2682090"/>
    <lineage>
        <taxon>Bacteria</taxon>
        <taxon>Pseudomonadati</taxon>
        <taxon>Bacteroidota</taxon>
        <taxon>Sphingobacteriia</taxon>
        <taxon>Sphingobacteriales</taxon>
        <taxon>Sphingobacteriaceae</taxon>
        <taxon>Mucilaginibacter</taxon>
    </lineage>
</organism>
<dbReference type="InterPro" id="IPR003661">
    <property type="entry name" value="HisK_dim/P_dom"/>
</dbReference>
<protein>
    <recommendedName>
        <fullName evidence="2">histidine kinase</fullName>
        <ecNumber evidence="2">2.7.13.3</ecNumber>
    </recommendedName>
</protein>
<keyword evidence="6" id="KW-1133">Transmembrane helix</keyword>
<dbReference type="SUPFAM" id="SSF52172">
    <property type="entry name" value="CheY-like"/>
    <property type="match status" value="2"/>
</dbReference>
<feature type="modified residue" description="4-aspartylphosphate" evidence="5">
    <location>
        <position position="387"/>
    </location>
</feature>
<evidence type="ECO:0000256" key="6">
    <source>
        <dbReference type="SAM" id="Phobius"/>
    </source>
</evidence>
<dbReference type="InterPro" id="IPR004358">
    <property type="entry name" value="Sig_transdc_His_kin-like_C"/>
</dbReference>
<dbReference type="Gene3D" id="3.40.50.2300">
    <property type="match status" value="2"/>
</dbReference>
<evidence type="ECO:0000256" key="3">
    <source>
        <dbReference type="ARBA" id="ARBA00022553"/>
    </source>
</evidence>
<sequence>MNTGCLLIISAENLLLVPFWLTWWFYLLLMVIVVIAGYIYHRINMNAVLHQKADVERKLLERTELLSYSKLSVQRAREDEARANHNKSLLISKISHDIRTPMNTIMGMTALLNETALNYEQQEYTSTILYSGENLLSIINEILMNDILEYSKIESGRELEAKEFDLRTNIEEVLDIFASKAGQTDIELAYDISEKVPVQLMGDALRLRQILMNFVENALRFTTRGEVFIGVKLVEQKEDYRLKLEFEVRDTGVGLSPEKLASLANNLKSETTEGTNSGLDIALTVCKKLVRLMDGSVKVESQEKKGTTFKFTILMSAGKQTPHKNTQAEMLKLTGKKILIADDSFTVGHLLKKQFDSWKLVPFLADSGKQALALLAQQGSFDLALIDMQMPEMNGIELAKSIKQLFPELPIILLNKTGNEDYKKHSALFSSVIDKPLKQHVLSGQVLNLLWQKGKDGLANDQQKQKLSVEFAKQYPLNILIAEDDKMNQKLVSKVLNKLGYEPHVSENGKDVLEEVSQKNYDLILMDVQMPEMDGLEATRMIRVCLTEQPIIIAMTANTLQGDREECLKAGMDDYISKPVRLDGLVNIIEKWALQGQQGQ</sequence>
<feature type="domain" description="Histidine kinase" evidence="7">
    <location>
        <begin position="93"/>
        <end position="317"/>
    </location>
</feature>
<keyword evidence="3 5" id="KW-0597">Phosphoprotein</keyword>
<dbReference type="Gene3D" id="1.10.287.130">
    <property type="match status" value="1"/>
</dbReference>
<dbReference type="AlphaFoldDB" id="A0A7K1SWZ2"/>
<evidence type="ECO:0000256" key="2">
    <source>
        <dbReference type="ARBA" id="ARBA00012438"/>
    </source>
</evidence>
<keyword evidence="4" id="KW-0902">Two-component regulatory system</keyword>
<dbReference type="Pfam" id="PF00072">
    <property type="entry name" value="Response_reg"/>
    <property type="match status" value="2"/>
</dbReference>
<dbReference type="SMART" id="SM00448">
    <property type="entry name" value="REC"/>
    <property type="match status" value="2"/>
</dbReference>
<dbReference type="SUPFAM" id="SSF47384">
    <property type="entry name" value="Homodimeric domain of signal transducing histidine kinase"/>
    <property type="match status" value="1"/>
</dbReference>
<dbReference type="CDD" id="cd00082">
    <property type="entry name" value="HisKA"/>
    <property type="match status" value="1"/>
</dbReference>
<dbReference type="InterPro" id="IPR036097">
    <property type="entry name" value="HisK_dim/P_sf"/>
</dbReference>
<dbReference type="SMART" id="SM00388">
    <property type="entry name" value="HisKA"/>
    <property type="match status" value="1"/>
</dbReference>
<dbReference type="PROSITE" id="PS50109">
    <property type="entry name" value="HIS_KIN"/>
    <property type="match status" value="1"/>
</dbReference>
<gene>
    <name evidence="9" type="ORF">GO621_09765</name>
</gene>
<feature type="transmembrane region" description="Helical" evidence="6">
    <location>
        <begin position="20"/>
        <end position="40"/>
    </location>
</feature>
<evidence type="ECO:0000313" key="10">
    <source>
        <dbReference type="Proteomes" id="UP000462014"/>
    </source>
</evidence>
<dbReference type="CDD" id="cd17546">
    <property type="entry name" value="REC_hyHK_CKI1_RcsC-like"/>
    <property type="match status" value="2"/>
</dbReference>
<keyword evidence="6" id="KW-0812">Transmembrane</keyword>
<comment type="caution">
    <text evidence="9">The sequence shown here is derived from an EMBL/GenBank/DDBJ whole genome shotgun (WGS) entry which is preliminary data.</text>
</comment>
<keyword evidence="10" id="KW-1185">Reference proteome</keyword>
<name>A0A7K1SWZ2_9SPHI</name>
<dbReference type="EC" id="2.7.13.3" evidence="2"/>
<dbReference type="PANTHER" id="PTHR45339:SF1">
    <property type="entry name" value="HYBRID SIGNAL TRANSDUCTION HISTIDINE KINASE J"/>
    <property type="match status" value="1"/>
</dbReference>
<dbReference type="EMBL" id="WPIK01000007">
    <property type="protein sequence ID" value="MVN21824.1"/>
    <property type="molecule type" value="Genomic_DNA"/>
</dbReference>
<dbReference type="InterPro" id="IPR003594">
    <property type="entry name" value="HATPase_dom"/>
</dbReference>
<dbReference type="Gene3D" id="3.30.565.10">
    <property type="entry name" value="Histidine kinase-like ATPase, C-terminal domain"/>
    <property type="match status" value="1"/>
</dbReference>
<dbReference type="PANTHER" id="PTHR45339">
    <property type="entry name" value="HYBRID SIGNAL TRANSDUCTION HISTIDINE KINASE J"/>
    <property type="match status" value="1"/>
</dbReference>
<dbReference type="GO" id="GO:0000155">
    <property type="term" value="F:phosphorelay sensor kinase activity"/>
    <property type="evidence" value="ECO:0007669"/>
    <property type="project" value="InterPro"/>
</dbReference>
<evidence type="ECO:0000256" key="1">
    <source>
        <dbReference type="ARBA" id="ARBA00000085"/>
    </source>
</evidence>
<dbReference type="InterPro" id="IPR005467">
    <property type="entry name" value="His_kinase_dom"/>
</dbReference>
<evidence type="ECO:0000313" key="9">
    <source>
        <dbReference type="EMBL" id="MVN21824.1"/>
    </source>
</evidence>
<dbReference type="SMART" id="SM00387">
    <property type="entry name" value="HATPase_c"/>
    <property type="match status" value="1"/>
</dbReference>
<dbReference type="InterPro" id="IPR001789">
    <property type="entry name" value="Sig_transdc_resp-reg_receiver"/>
</dbReference>
<keyword evidence="6" id="KW-0472">Membrane</keyword>
<dbReference type="Pfam" id="PF00512">
    <property type="entry name" value="HisKA"/>
    <property type="match status" value="1"/>
</dbReference>
<feature type="domain" description="Response regulatory" evidence="8">
    <location>
        <begin position="337"/>
        <end position="450"/>
    </location>
</feature>
<accession>A0A7K1SWZ2</accession>
<evidence type="ECO:0000259" key="8">
    <source>
        <dbReference type="PROSITE" id="PS50110"/>
    </source>
</evidence>
<dbReference type="Pfam" id="PF02518">
    <property type="entry name" value="HATPase_c"/>
    <property type="match status" value="1"/>
</dbReference>
<comment type="catalytic activity">
    <reaction evidence="1">
        <text>ATP + protein L-histidine = ADP + protein N-phospho-L-histidine.</text>
        <dbReference type="EC" id="2.7.13.3"/>
    </reaction>
</comment>
<dbReference type="InterPro" id="IPR011006">
    <property type="entry name" value="CheY-like_superfamily"/>
</dbReference>
<evidence type="ECO:0000256" key="5">
    <source>
        <dbReference type="PROSITE-ProRule" id="PRU00169"/>
    </source>
</evidence>
<dbReference type="PRINTS" id="PR00344">
    <property type="entry name" value="BCTRLSENSOR"/>
</dbReference>
<evidence type="ECO:0000259" key="7">
    <source>
        <dbReference type="PROSITE" id="PS50109"/>
    </source>
</evidence>
<dbReference type="InterPro" id="IPR036890">
    <property type="entry name" value="HATPase_C_sf"/>
</dbReference>
<dbReference type="PROSITE" id="PS50110">
    <property type="entry name" value="RESPONSE_REGULATORY"/>
    <property type="match status" value="2"/>
</dbReference>